<dbReference type="GO" id="GO:0005886">
    <property type="term" value="C:plasma membrane"/>
    <property type="evidence" value="ECO:0007669"/>
    <property type="project" value="TreeGrafter"/>
</dbReference>
<dbReference type="PANTHER" id="PTHR18896:SF169">
    <property type="entry name" value="PHOSPHOLIPASE D"/>
    <property type="match status" value="1"/>
</dbReference>
<dbReference type="AlphaFoldDB" id="A0A9J5ZGD1"/>
<name>A0A9J5ZGD1_SOLCO</name>
<organism evidence="3 4">
    <name type="scientific">Solanum commersonii</name>
    <name type="common">Commerson's wild potato</name>
    <name type="synonym">Commerson's nightshade</name>
    <dbReference type="NCBI Taxonomy" id="4109"/>
    <lineage>
        <taxon>Eukaryota</taxon>
        <taxon>Viridiplantae</taxon>
        <taxon>Streptophyta</taxon>
        <taxon>Embryophyta</taxon>
        <taxon>Tracheophyta</taxon>
        <taxon>Spermatophyta</taxon>
        <taxon>Magnoliopsida</taxon>
        <taxon>eudicotyledons</taxon>
        <taxon>Gunneridae</taxon>
        <taxon>Pentapetalae</taxon>
        <taxon>asterids</taxon>
        <taxon>lamiids</taxon>
        <taxon>Solanales</taxon>
        <taxon>Solanaceae</taxon>
        <taxon>Solanoideae</taxon>
        <taxon>Solaneae</taxon>
        <taxon>Solanum</taxon>
    </lineage>
</organism>
<evidence type="ECO:0000313" key="3">
    <source>
        <dbReference type="EMBL" id="KAG5610888.1"/>
    </source>
</evidence>
<reference evidence="3 4" key="1">
    <citation type="submission" date="2020-09" db="EMBL/GenBank/DDBJ databases">
        <title>De no assembly of potato wild relative species, Solanum commersonii.</title>
        <authorList>
            <person name="Cho K."/>
        </authorList>
    </citation>
    <scope>NUCLEOTIDE SEQUENCE [LARGE SCALE GENOMIC DNA]</scope>
    <source>
        <strain evidence="3">LZ3.2</strain>
        <tissue evidence="3">Leaf</tissue>
    </source>
</reference>
<evidence type="ECO:0000256" key="2">
    <source>
        <dbReference type="ARBA" id="ARBA00023098"/>
    </source>
</evidence>
<dbReference type="GO" id="GO:0009395">
    <property type="term" value="P:phospholipid catabolic process"/>
    <property type="evidence" value="ECO:0007669"/>
    <property type="project" value="TreeGrafter"/>
</dbReference>
<proteinExistence type="predicted"/>
<keyword evidence="4" id="KW-1185">Reference proteome</keyword>
<dbReference type="GO" id="GO:0004630">
    <property type="term" value="F:phospholipase D activity"/>
    <property type="evidence" value="ECO:0007669"/>
    <property type="project" value="TreeGrafter"/>
</dbReference>
<keyword evidence="2" id="KW-0443">Lipid metabolism</keyword>
<sequence length="245" mass="27961">MKEALVAIEIKETELCTQKPNKENTKKEEGNMEKMKYFLSKVRRNISNEVHNQIIATVLASSMEKPIVSNCSKQKKDRKDSNWSRGITSPGFGGVPYTFCKERQGCQVTLYPDADTPDDDITNYLKSQGLFEPQRCWEDIFDAINNLNHMIYIAGWSVYTKIILIKNPKRSKVSGELTLEKLLKKKASKRVNVLLLVWDDITTDEVLIRHGLMSTHDQETADYFKNTDVHGCLLLCNVDSGKIVI</sequence>
<dbReference type="Proteomes" id="UP000824120">
    <property type="component" value="Chromosome 4"/>
</dbReference>
<accession>A0A9J5ZGD1</accession>
<comment type="caution">
    <text evidence="3">The sequence shown here is derived from an EMBL/GenBank/DDBJ whole genome shotgun (WGS) entry which is preliminary data.</text>
</comment>
<dbReference type="PANTHER" id="PTHR18896">
    <property type="entry name" value="PHOSPHOLIPASE D"/>
    <property type="match status" value="1"/>
</dbReference>
<evidence type="ECO:0000256" key="1">
    <source>
        <dbReference type="ARBA" id="ARBA00022737"/>
    </source>
</evidence>
<gene>
    <name evidence="3" type="ORF">H5410_022169</name>
</gene>
<dbReference type="InterPro" id="IPR015679">
    <property type="entry name" value="PLipase_D_fam"/>
</dbReference>
<evidence type="ECO:0000313" key="4">
    <source>
        <dbReference type="Proteomes" id="UP000824120"/>
    </source>
</evidence>
<keyword evidence="1" id="KW-0677">Repeat</keyword>
<dbReference type="EMBL" id="JACXVP010000004">
    <property type="protein sequence ID" value="KAG5610888.1"/>
    <property type="molecule type" value="Genomic_DNA"/>
</dbReference>
<dbReference type="SUPFAM" id="SSF56024">
    <property type="entry name" value="Phospholipase D/nuclease"/>
    <property type="match status" value="1"/>
</dbReference>
<protein>
    <submittedName>
        <fullName evidence="3">Uncharacterized protein</fullName>
    </submittedName>
</protein>
<dbReference type="OrthoDB" id="14911at2759"/>